<comment type="caution">
    <text evidence="2">The sequence shown here is derived from an EMBL/GenBank/DDBJ whole genome shotgun (WGS) entry which is preliminary data.</text>
</comment>
<dbReference type="SUPFAM" id="SSF63825">
    <property type="entry name" value="YWTD domain"/>
    <property type="match status" value="1"/>
</dbReference>
<dbReference type="Gene3D" id="2.120.10.30">
    <property type="entry name" value="TolB, C-terminal domain"/>
    <property type="match status" value="1"/>
</dbReference>
<dbReference type="AlphaFoldDB" id="A0A9D4HYS4"/>
<feature type="coiled-coil region" evidence="1">
    <location>
        <begin position="65"/>
        <end position="92"/>
    </location>
</feature>
<accession>A0A9D4HYS4</accession>
<sequence>MFCEDHSKLCCALCHFHEHRQCAKLVLIKEKSTEEILDEFHQISTTIAECEQNLETAIGDAYNWLKTLQDSYEEANGEIKDFRTKINNIFDELEKKTINSLDDMYHTIKKSIQLELETCSRIQDEFKRFKDVHKIKENPSNELVFVAYQTSLDNISQAKIILKEMAVNANPTISFENNPDFEQSLIRFSSIGNFKREVKQLKKSTNELIKCSNKVLYNVRVPSDSRKCDIRSICELPKREILILDYANSRVKLLNKQYKVVSHADLPESPYDMCSISPSEVAITITDGQKGTVKFLSVNNGQIVTGRTFSFEHKCHGIAHAEGHLYIASCTELYQYTMDCTLVKKIYEDSSDNCSVFKCAISPDGTHLYVTDRSRHKLLTLSKDGTLKSKLLDSAHRRPGGLHVSETGQLLACWSEAVVQVDGEGRMVTLASKEGGLNCTESVYYNARTGKVVVGHTSDSILVITTI</sequence>
<proteinExistence type="predicted"/>
<keyword evidence="1" id="KW-0175">Coiled coil</keyword>
<dbReference type="InterPro" id="IPR011042">
    <property type="entry name" value="6-blade_b-propeller_TolB-like"/>
</dbReference>
<evidence type="ECO:0000313" key="3">
    <source>
        <dbReference type="Proteomes" id="UP000828390"/>
    </source>
</evidence>
<name>A0A9D4HYS4_DREPO</name>
<organism evidence="2 3">
    <name type="scientific">Dreissena polymorpha</name>
    <name type="common">Zebra mussel</name>
    <name type="synonym">Mytilus polymorpha</name>
    <dbReference type="NCBI Taxonomy" id="45954"/>
    <lineage>
        <taxon>Eukaryota</taxon>
        <taxon>Metazoa</taxon>
        <taxon>Spiralia</taxon>
        <taxon>Lophotrochozoa</taxon>
        <taxon>Mollusca</taxon>
        <taxon>Bivalvia</taxon>
        <taxon>Autobranchia</taxon>
        <taxon>Heteroconchia</taxon>
        <taxon>Euheterodonta</taxon>
        <taxon>Imparidentia</taxon>
        <taxon>Neoheterodontei</taxon>
        <taxon>Myida</taxon>
        <taxon>Dreissenoidea</taxon>
        <taxon>Dreissenidae</taxon>
        <taxon>Dreissena</taxon>
    </lineage>
</organism>
<keyword evidence="3" id="KW-1185">Reference proteome</keyword>
<reference evidence="2" key="2">
    <citation type="submission" date="2020-11" db="EMBL/GenBank/DDBJ databases">
        <authorList>
            <person name="McCartney M.A."/>
            <person name="Auch B."/>
            <person name="Kono T."/>
            <person name="Mallez S."/>
            <person name="Becker A."/>
            <person name="Gohl D.M."/>
            <person name="Silverstein K.A.T."/>
            <person name="Koren S."/>
            <person name="Bechman K.B."/>
            <person name="Herman A."/>
            <person name="Abrahante J.E."/>
            <person name="Garbe J."/>
        </authorList>
    </citation>
    <scope>NUCLEOTIDE SEQUENCE</scope>
    <source>
        <strain evidence="2">Duluth1</strain>
        <tissue evidence="2">Whole animal</tissue>
    </source>
</reference>
<protein>
    <submittedName>
        <fullName evidence="2">Uncharacterized protein</fullName>
    </submittedName>
</protein>
<reference evidence="2" key="1">
    <citation type="journal article" date="2019" name="bioRxiv">
        <title>The Genome of the Zebra Mussel, Dreissena polymorpha: A Resource for Invasive Species Research.</title>
        <authorList>
            <person name="McCartney M.A."/>
            <person name="Auch B."/>
            <person name="Kono T."/>
            <person name="Mallez S."/>
            <person name="Zhang Y."/>
            <person name="Obille A."/>
            <person name="Becker A."/>
            <person name="Abrahante J.E."/>
            <person name="Garbe J."/>
            <person name="Badalamenti J.P."/>
            <person name="Herman A."/>
            <person name="Mangelson H."/>
            <person name="Liachko I."/>
            <person name="Sullivan S."/>
            <person name="Sone E.D."/>
            <person name="Koren S."/>
            <person name="Silverstein K.A.T."/>
            <person name="Beckman K.B."/>
            <person name="Gohl D.M."/>
        </authorList>
    </citation>
    <scope>NUCLEOTIDE SEQUENCE</scope>
    <source>
        <strain evidence="2">Duluth1</strain>
        <tissue evidence="2">Whole animal</tissue>
    </source>
</reference>
<dbReference type="Proteomes" id="UP000828390">
    <property type="component" value="Unassembled WGS sequence"/>
</dbReference>
<evidence type="ECO:0000256" key="1">
    <source>
        <dbReference type="SAM" id="Coils"/>
    </source>
</evidence>
<dbReference type="EMBL" id="JAIWYP010000011">
    <property type="protein sequence ID" value="KAH3737783.1"/>
    <property type="molecule type" value="Genomic_DNA"/>
</dbReference>
<evidence type="ECO:0000313" key="2">
    <source>
        <dbReference type="EMBL" id="KAH3737783.1"/>
    </source>
</evidence>
<gene>
    <name evidence="2" type="ORF">DPMN_044378</name>
</gene>